<dbReference type="Proteomes" id="UP000030853">
    <property type="component" value="Unassembled WGS sequence"/>
</dbReference>
<evidence type="ECO:0008006" key="3">
    <source>
        <dbReference type="Google" id="ProtNLM"/>
    </source>
</evidence>
<organism evidence="1 2">
    <name type="scientific">Pantoea rodasii</name>
    <dbReference type="NCBI Taxonomy" id="1076549"/>
    <lineage>
        <taxon>Bacteria</taxon>
        <taxon>Pseudomonadati</taxon>
        <taxon>Pseudomonadota</taxon>
        <taxon>Gammaproteobacteria</taxon>
        <taxon>Enterobacterales</taxon>
        <taxon>Erwiniaceae</taxon>
        <taxon>Pantoea</taxon>
    </lineage>
</organism>
<dbReference type="Pfam" id="PF12059">
    <property type="entry name" value="DUF3540"/>
    <property type="match status" value="1"/>
</dbReference>
<protein>
    <recommendedName>
        <fullName evidence="3">DUF3540 domain-containing protein</fullName>
    </recommendedName>
</protein>
<accession>A0A0B1RDL8</accession>
<gene>
    <name evidence="1" type="ORF">QU24_03930</name>
</gene>
<dbReference type="InterPro" id="IPR021927">
    <property type="entry name" value="DUF3540"/>
</dbReference>
<evidence type="ECO:0000313" key="1">
    <source>
        <dbReference type="EMBL" id="KHJ69317.1"/>
    </source>
</evidence>
<dbReference type="RefSeq" id="WP_039328620.1">
    <property type="nucleotide sequence ID" value="NZ_JTJJ01000017.1"/>
</dbReference>
<dbReference type="AlphaFoldDB" id="A0A0B1RDL8"/>
<name>A0A0B1RDL8_9GAMM</name>
<reference evidence="1 2" key="1">
    <citation type="submission" date="2014-11" db="EMBL/GenBank/DDBJ databases">
        <title>Genome sequencing of Pantoea rodasii ND03.</title>
        <authorList>
            <person name="Muhamad Yunos N.Y."/>
            <person name="Chan K.-G."/>
        </authorList>
    </citation>
    <scope>NUCLEOTIDE SEQUENCE [LARGE SCALE GENOMIC DNA]</scope>
    <source>
        <strain evidence="1 2">ND03</strain>
    </source>
</reference>
<proteinExistence type="predicted"/>
<dbReference type="EMBL" id="JTJJ01000017">
    <property type="protein sequence ID" value="KHJ69317.1"/>
    <property type="molecule type" value="Genomic_DNA"/>
</dbReference>
<evidence type="ECO:0000313" key="2">
    <source>
        <dbReference type="Proteomes" id="UP000030853"/>
    </source>
</evidence>
<sequence length="202" mass="22566">MNPANNTVALPLDLPLQAEGLLLSVDQNGLTQVLIDGRRWPCQRAASCLLTPQVDDRVLVYRAGEQLWLLAVLVRAQPQQAAELHYEGELSLSASQKLTLRSPAFHLEADSGECHIDQLSYRGEKVSAWVTLSRLFGQRCESVWENLTQISHHLLRRTTHTEQVRAGQLDVKTSQLTRLRAPTTLISSESLTRVDGKQIHMG</sequence>
<comment type="caution">
    <text evidence="1">The sequence shown here is derived from an EMBL/GenBank/DDBJ whole genome shotgun (WGS) entry which is preliminary data.</text>
</comment>